<evidence type="ECO:0000313" key="2">
    <source>
        <dbReference type="EMBL" id="HET97457.1"/>
    </source>
</evidence>
<dbReference type="InterPro" id="IPR000868">
    <property type="entry name" value="Isochorismatase-like_dom"/>
</dbReference>
<protein>
    <submittedName>
        <fullName evidence="2">Isochorismatase family protein</fullName>
    </submittedName>
</protein>
<dbReference type="AlphaFoldDB" id="A0A7C2X9I2"/>
<evidence type="ECO:0000259" key="1">
    <source>
        <dbReference type="Pfam" id="PF00857"/>
    </source>
</evidence>
<feature type="domain" description="Isochorismatase-like" evidence="1">
    <location>
        <begin position="13"/>
        <end position="164"/>
    </location>
</feature>
<dbReference type="InterPro" id="IPR050993">
    <property type="entry name" value="Isochorismatase_domain"/>
</dbReference>
<dbReference type="SUPFAM" id="SSF52499">
    <property type="entry name" value="Isochorismatase-like hydrolases"/>
    <property type="match status" value="1"/>
</dbReference>
<dbReference type="Pfam" id="PF00857">
    <property type="entry name" value="Isochorismatase"/>
    <property type="match status" value="1"/>
</dbReference>
<reference evidence="2" key="1">
    <citation type="journal article" date="2020" name="mSystems">
        <title>Genome- and Community-Level Interaction Insights into Carbon Utilization and Element Cycling Functions of Hydrothermarchaeota in Hydrothermal Sediment.</title>
        <authorList>
            <person name="Zhou Z."/>
            <person name="Liu Y."/>
            <person name="Xu W."/>
            <person name="Pan J."/>
            <person name="Luo Z.H."/>
            <person name="Li M."/>
        </authorList>
    </citation>
    <scope>NUCLEOTIDE SEQUENCE [LARGE SCALE GENOMIC DNA]</scope>
    <source>
        <strain evidence="2">SpSt-1224</strain>
    </source>
</reference>
<sequence>MSKTLYHLDPAHCALLVVDIQENLMKVIHGREEVARNSALLLKAAKVLEIPVVATTQYVARIGDFVPEVKGELVGVTPIDKLEFGCFNNEAARNHIRSLGGQVNTLIVCGVETHICIYQTVLGALQAGYRVWVPADAVSSRTEKNYQTGLARLREIGAVVANSEMIIYDWLGKAGTPAFKQLLPFLK</sequence>
<proteinExistence type="predicted"/>
<name>A0A7C2X9I2_9BACT</name>
<dbReference type="EMBL" id="DSDS01000042">
    <property type="protein sequence ID" value="HET97457.1"/>
    <property type="molecule type" value="Genomic_DNA"/>
</dbReference>
<dbReference type="Gene3D" id="3.40.50.850">
    <property type="entry name" value="Isochorismatase-like"/>
    <property type="match status" value="1"/>
</dbReference>
<dbReference type="InterPro" id="IPR036380">
    <property type="entry name" value="Isochorismatase-like_sf"/>
</dbReference>
<gene>
    <name evidence="2" type="ORF">ENN98_01885</name>
</gene>
<organism evidence="2">
    <name type="scientific">Desulfurivibrio alkaliphilus</name>
    <dbReference type="NCBI Taxonomy" id="427923"/>
    <lineage>
        <taxon>Bacteria</taxon>
        <taxon>Pseudomonadati</taxon>
        <taxon>Thermodesulfobacteriota</taxon>
        <taxon>Desulfobulbia</taxon>
        <taxon>Desulfobulbales</taxon>
        <taxon>Desulfobulbaceae</taxon>
        <taxon>Desulfurivibrio</taxon>
    </lineage>
</organism>
<accession>A0A7C2X9I2</accession>
<dbReference type="PANTHER" id="PTHR14119:SF3">
    <property type="entry name" value="ISOCHORISMATASE DOMAIN-CONTAINING PROTEIN 2"/>
    <property type="match status" value="1"/>
</dbReference>
<dbReference type="PANTHER" id="PTHR14119">
    <property type="entry name" value="HYDROLASE"/>
    <property type="match status" value="1"/>
</dbReference>
<comment type="caution">
    <text evidence="2">The sequence shown here is derived from an EMBL/GenBank/DDBJ whole genome shotgun (WGS) entry which is preliminary data.</text>
</comment>
<dbReference type="Proteomes" id="UP000885986">
    <property type="component" value="Unassembled WGS sequence"/>
</dbReference>